<dbReference type="Pfam" id="PF07717">
    <property type="entry name" value="OB_NTP_bind"/>
    <property type="match status" value="1"/>
</dbReference>
<evidence type="ECO:0000256" key="6">
    <source>
        <dbReference type="ARBA" id="ARBA00022840"/>
    </source>
</evidence>
<dbReference type="EMBL" id="GG663740">
    <property type="protein sequence ID" value="EEH56653.1"/>
    <property type="molecule type" value="Genomic_DNA"/>
</dbReference>
<dbReference type="Pfam" id="PF21010">
    <property type="entry name" value="HA2_C"/>
    <property type="match status" value="1"/>
</dbReference>
<reference evidence="11 12" key="1">
    <citation type="journal article" date="2009" name="Science">
        <title>Green evolution and dynamic adaptations revealed by genomes of the marine picoeukaryotes Micromonas.</title>
        <authorList>
            <person name="Worden A.Z."/>
            <person name="Lee J.H."/>
            <person name="Mock T."/>
            <person name="Rouze P."/>
            <person name="Simmons M.P."/>
            <person name="Aerts A.L."/>
            <person name="Allen A.E."/>
            <person name="Cuvelier M.L."/>
            <person name="Derelle E."/>
            <person name="Everett M.V."/>
            <person name="Foulon E."/>
            <person name="Grimwood J."/>
            <person name="Gundlach H."/>
            <person name="Henrissat B."/>
            <person name="Napoli C."/>
            <person name="McDonald S.M."/>
            <person name="Parker M.S."/>
            <person name="Rombauts S."/>
            <person name="Salamov A."/>
            <person name="Von Dassow P."/>
            <person name="Badger J.H."/>
            <person name="Coutinho P.M."/>
            <person name="Demir E."/>
            <person name="Dubchak I."/>
            <person name="Gentemann C."/>
            <person name="Eikrem W."/>
            <person name="Gready J.E."/>
            <person name="John U."/>
            <person name="Lanier W."/>
            <person name="Lindquist E.A."/>
            <person name="Lucas S."/>
            <person name="Mayer K.F."/>
            <person name="Moreau H."/>
            <person name="Not F."/>
            <person name="Otillar R."/>
            <person name="Panaud O."/>
            <person name="Pangilinan J."/>
            <person name="Paulsen I."/>
            <person name="Piegu B."/>
            <person name="Poliakov A."/>
            <person name="Robbens S."/>
            <person name="Schmutz J."/>
            <person name="Toulza E."/>
            <person name="Wyss T."/>
            <person name="Zelensky A."/>
            <person name="Zhou K."/>
            <person name="Armbrust E.V."/>
            <person name="Bhattacharya D."/>
            <person name="Goodenough U.W."/>
            <person name="Van de Peer Y."/>
            <person name="Grigoriev I.V."/>
        </authorList>
    </citation>
    <scope>NUCLEOTIDE SEQUENCE [LARGE SCALE GENOMIC DNA]</scope>
    <source>
        <strain evidence="11 12">CCMP1545</strain>
    </source>
</reference>
<evidence type="ECO:0000259" key="9">
    <source>
        <dbReference type="PROSITE" id="PS51192"/>
    </source>
</evidence>
<dbReference type="Pfam" id="PF00270">
    <property type="entry name" value="DEAD"/>
    <property type="match status" value="1"/>
</dbReference>
<dbReference type="Pfam" id="PF04408">
    <property type="entry name" value="WHD_HA2"/>
    <property type="match status" value="1"/>
</dbReference>
<dbReference type="RefSeq" id="XP_003059521.1">
    <property type="nucleotide sequence ID" value="XM_003059475.1"/>
</dbReference>
<dbReference type="Gene3D" id="3.40.50.300">
    <property type="entry name" value="P-loop containing nucleotide triphosphate hydrolases"/>
    <property type="match status" value="2"/>
</dbReference>
<evidence type="ECO:0000256" key="5">
    <source>
        <dbReference type="ARBA" id="ARBA00022806"/>
    </source>
</evidence>
<dbReference type="PROSITE" id="PS51194">
    <property type="entry name" value="HELICASE_CTER"/>
    <property type="match status" value="1"/>
</dbReference>
<dbReference type="SMART" id="SM00490">
    <property type="entry name" value="HELICc"/>
    <property type="match status" value="1"/>
</dbReference>
<feature type="region of interest" description="Disordered" evidence="8">
    <location>
        <begin position="314"/>
        <end position="375"/>
    </location>
</feature>
<dbReference type="GO" id="GO:0005730">
    <property type="term" value="C:nucleolus"/>
    <property type="evidence" value="ECO:0007669"/>
    <property type="project" value="TreeGrafter"/>
</dbReference>
<feature type="compositionally biased region" description="Gly residues" evidence="8">
    <location>
        <begin position="1046"/>
        <end position="1056"/>
    </location>
</feature>
<keyword evidence="6" id="KW-0067">ATP-binding</keyword>
<dbReference type="InterPro" id="IPR007502">
    <property type="entry name" value="Helicase-assoc_dom"/>
</dbReference>
<dbReference type="CDD" id="cd18791">
    <property type="entry name" value="SF2_C_RHA"/>
    <property type="match status" value="1"/>
</dbReference>
<evidence type="ECO:0000256" key="4">
    <source>
        <dbReference type="ARBA" id="ARBA00022801"/>
    </source>
</evidence>
<dbReference type="InterPro" id="IPR001650">
    <property type="entry name" value="Helicase_C-like"/>
</dbReference>
<dbReference type="OrthoDB" id="10253254at2759"/>
<protein>
    <recommendedName>
        <fullName evidence="2">RNA helicase</fullName>
        <ecNumber evidence="2">3.6.4.13</ecNumber>
    </recommendedName>
</protein>
<feature type="region of interest" description="Disordered" evidence="8">
    <location>
        <begin position="979"/>
        <end position="1056"/>
    </location>
</feature>
<accession>C1MUM4</accession>
<feature type="domain" description="Helicase ATP-binding" evidence="9">
    <location>
        <begin position="67"/>
        <end position="247"/>
    </location>
</feature>
<dbReference type="EC" id="3.6.4.13" evidence="2"/>
<dbReference type="InterPro" id="IPR056371">
    <property type="entry name" value="DHX37-like_C"/>
</dbReference>
<dbReference type="PANTHER" id="PTHR18934:SF99">
    <property type="entry name" value="ATP-DEPENDENT RNA HELICASE DHX37-RELATED"/>
    <property type="match status" value="1"/>
</dbReference>
<evidence type="ECO:0000256" key="3">
    <source>
        <dbReference type="ARBA" id="ARBA00022741"/>
    </source>
</evidence>
<dbReference type="GO" id="GO:0003724">
    <property type="term" value="F:RNA helicase activity"/>
    <property type="evidence" value="ECO:0007669"/>
    <property type="project" value="UniProtKB-EC"/>
</dbReference>
<dbReference type="SMART" id="SM00487">
    <property type="entry name" value="DEXDc"/>
    <property type="match status" value="1"/>
</dbReference>
<comment type="similarity">
    <text evidence="1">Belongs to the DEAD box helicase family. DEAH subfamily.</text>
</comment>
<evidence type="ECO:0000256" key="2">
    <source>
        <dbReference type="ARBA" id="ARBA00012552"/>
    </source>
</evidence>
<dbReference type="Gene3D" id="1.20.120.1080">
    <property type="match status" value="1"/>
</dbReference>
<dbReference type="InterPro" id="IPR027417">
    <property type="entry name" value="P-loop_NTPase"/>
</dbReference>
<dbReference type="GO" id="GO:0003723">
    <property type="term" value="F:RNA binding"/>
    <property type="evidence" value="ECO:0007669"/>
    <property type="project" value="TreeGrafter"/>
</dbReference>
<keyword evidence="3" id="KW-0547">Nucleotide-binding</keyword>
<dbReference type="InterPro" id="IPR011709">
    <property type="entry name" value="DEAD-box_helicase_OB_fold"/>
</dbReference>
<feature type="compositionally biased region" description="Low complexity" evidence="8">
    <location>
        <begin position="979"/>
        <end position="988"/>
    </location>
</feature>
<dbReference type="GO" id="GO:0005524">
    <property type="term" value="F:ATP binding"/>
    <property type="evidence" value="ECO:0007669"/>
    <property type="project" value="UniProtKB-KW"/>
</dbReference>
<evidence type="ECO:0000256" key="8">
    <source>
        <dbReference type="SAM" id="MobiDB-lite"/>
    </source>
</evidence>
<dbReference type="InterPro" id="IPR011545">
    <property type="entry name" value="DEAD/DEAH_box_helicase_dom"/>
</dbReference>
<feature type="compositionally biased region" description="Basic residues" evidence="8">
    <location>
        <begin position="651"/>
        <end position="662"/>
    </location>
</feature>
<dbReference type="GeneID" id="9684662"/>
<dbReference type="SUPFAM" id="SSF52540">
    <property type="entry name" value="P-loop containing nucleoside triphosphate hydrolases"/>
    <property type="match status" value="1"/>
</dbReference>
<evidence type="ECO:0000259" key="10">
    <source>
        <dbReference type="PROSITE" id="PS51194"/>
    </source>
</evidence>
<dbReference type="PROSITE" id="PS51192">
    <property type="entry name" value="HELICASE_ATP_BIND_1"/>
    <property type="match status" value="1"/>
</dbReference>
<dbReference type="eggNOG" id="KOG0926">
    <property type="taxonomic scope" value="Eukaryota"/>
</dbReference>
<keyword evidence="5" id="KW-0347">Helicase</keyword>
<dbReference type="InterPro" id="IPR014001">
    <property type="entry name" value="Helicase_ATP-bd"/>
</dbReference>
<keyword evidence="4" id="KW-0378">Hydrolase</keyword>
<dbReference type="GO" id="GO:0016787">
    <property type="term" value="F:hydrolase activity"/>
    <property type="evidence" value="ECO:0007669"/>
    <property type="project" value="UniProtKB-KW"/>
</dbReference>
<feature type="compositionally biased region" description="Low complexity" evidence="8">
    <location>
        <begin position="320"/>
        <end position="329"/>
    </location>
</feature>
<sequence length="1056" mass="112374">MAAAAALDPKDAAAQLAAANEAARRAADARFPNAFRGASFSVPVRRDAKIQEAREGLPILGAEHDIVDAINHHPITVICGETGCGKTTQVPQFLYEAGYGDEDCLDHPGAVAVTQPRRVAVTSTATRVAKELSVKLGGEVGYQVRYDKRVGASPRIKFMTDGVLLREIQSDLLLRKYSVVIVDEAHERSVNTDILLGLLSRVVPLRAELAMEGRPGITPLRLVVMSATLRVEEFVGNKKLCPTPPALLKIAARQYPVTVHFARVTEHGDYLNAAKKKTLAIHKKLPPGGILVFVTGQREVEGLCDKLRKAFPKKEKKGAGEAATAGREATPPPDDDDDGDGDGDGDGAALDAAHAPTSDAPGSRSRAEDDGEDDGPGYLHVLPLYALLPPTLQKRVFDPPPRGARLVIVSTNVAETSLTIPGVRYVVDAGREKRRVYGDDAAGVGDGAGAASASAGLSKFEVGWVSKASAEQRAGRAGRTGPGHCYRLFSSAHFVNELPPHAPPAILGVPVEGVVLQMRAMGIDRVGRFPFISPPSPAALDAARKTLAILGALAPAAGAENRKYGHFGSFGADDDVGVLTEVGRAMAALPISPRHARMLLAALGASPSGGCLAAAVATAAALSVDSPFLRSDAKQSDATDGDAPADDEERKRRRKLAHKFHHPNSDALSAARALVAFDAAGGVDDPRAAEKFCVEHRLHGKTMREMSDLRRQLLRILSKPPPSDPAASSLEIGAPGETSLRRALLIGWADRVARRSKPSDVREKYDENDNTKATRYKPAMLDQNVFLHPSSTLHRSAPDYVVYVDLMQTAKRPYVIGATVVDAAWLVDDAAALTSLSSPLEEPAPRYVRARDAVVAFAQPSHGRHRWELPLHAVPLTAERGGCGAFAAALLSGAVSAPMAEFRDKLAAKPSLCARPEGKSQRRVIELIHALRRRNVASRAALIEVWRREPRYLMPEVRDWMKSGMGHAIERAWPRIVSGDAPAPSSSNADDDASRGRSRVPSASVAGGTEARAALKAKRREAEKRAGGGGTGGGKKRKTVVNRKALGGGPGLSIWD</sequence>
<proteinExistence type="inferred from homology"/>
<dbReference type="InterPro" id="IPR048333">
    <property type="entry name" value="HA2_WH"/>
</dbReference>
<dbReference type="STRING" id="564608.C1MUM4"/>
<dbReference type="Proteomes" id="UP000001876">
    <property type="component" value="Unassembled WGS sequence"/>
</dbReference>
<feature type="domain" description="Helicase C-terminal" evidence="10">
    <location>
        <begin position="266"/>
        <end position="522"/>
    </location>
</feature>
<name>C1MUM4_MICPC</name>
<dbReference type="AlphaFoldDB" id="C1MUM4"/>
<evidence type="ECO:0000313" key="11">
    <source>
        <dbReference type="EMBL" id="EEH56653.1"/>
    </source>
</evidence>
<dbReference type="PANTHER" id="PTHR18934">
    <property type="entry name" value="ATP-DEPENDENT RNA HELICASE"/>
    <property type="match status" value="1"/>
</dbReference>
<keyword evidence="12" id="KW-1185">Reference proteome</keyword>
<organism evidence="12">
    <name type="scientific">Micromonas pusilla (strain CCMP1545)</name>
    <name type="common">Picoplanktonic green alga</name>
    <dbReference type="NCBI Taxonomy" id="564608"/>
    <lineage>
        <taxon>Eukaryota</taxon>
        <taxon>Viridiplantae</taxon>
        <taxon>Chlorophyta</taxon>
        <taxon>Mamiellophyceae</taxon>
        <taxon>Mamiellales</taxon>
        <taxon>Mamiellaceae</taxon>
        <taxon>Micromonas</taxon>
    </lineage>
</organism>
<evidence type="ECO:0000256" key="7">
    <source>
        <dbReference type="ARBA" id="ARBA00047984"/>
    </source>
</evidence>
<dbReference type="PROSITE" id="PS00690">
    <property type="entry name" value="DEAH_ATP_HELICASE"/>
    <property type="match status" value="1"/>
</dbReference>
<evidence type="ECO:0000313" key="12">
    <source>
        <dbReference type="Proteomes" id="UP000001876"/>
    </source>
</evidence>
<dbReference type="Pfam" id="PF23362">
    <property type="entry name" value="DHX37_C"/>
    <property type="match status" value="1"/>
</dbReference>
<dbReference type="OMA" id="EILMIPI"/>
<dbReference type="GO" id="GO:0000462">
    <property type="term" value="P:maturation of SSU-rRNA from tricistronic rRNA transcript (SSU-rRNA, 5.8S rRNA, LSU-rRNA)"/>
    <property type="evidence" value="ECO:0007669"/>
    <property type="project" value="TreeGrafter"/>
</dbReference>
<feature type="compositionally biased region" description="Acidic residues" evidence="8">
    <location>
        <begin position="333"/>
        <end position="345"/>
    </location>
</feature>
<dbReference type="SMART" id="SM00847">
    <property type="entry name" value="HA2"/>
    <property type="match status" value="1"/>
</dbReference>
<evidence type="ECO:0000256" key="1">
    <source>
        <dbReference type="ARBA" id="ARBA00008792"/>
    </source>
</evidence>
<gene>
    <name evidence="11" type="ORF">MICPUCDRAFT_18184</name>
</gene>
<dbReference type="InterPro" id="IPR002464">
    <property type="entry name" value="DNA/RNA_helicase_DEAH_CS"/>
</dbReference>
<dbReference type="Pfam" id="PF00271">
    <property type="entry name" value="Helicase_C"/>
    <property type="match status" value="1"/>
</dbReference>
<feature type="region of interest" description="Disordered" evidence="8">
    <location>
        <begin position="631"/>
        <end position="662"/>
    </location>
</feature>
<dbReference type="CDD" id="cd17982">
    <property type="entry name" value="DEXHc_DHX37"/>
    <property type="match status" value="1"/>
</dbReference>
<dbReference type="FunFam" id="3.40.50.300:FF:000637">
    <property type="entry name" value="ATP-dependent RNA helicase DHX37/DHR1"/>
    <property type="match status" value="1"/>
</dbReference>
<dbReference type="KEGG" id="mpp:MICPUCDRAFT_18184"/>
<comment type="catalytic activity">
    <reaction evidence="7">
        <text>ATP + H2O = ADP + phosphate + H(+)</text>
        <dbReference type="Rhea" id="RHEA:13065"/>
        <dbReference type="ChEBI" id="CHEBI:15377"/>
        <dbReference type="ChEBI" id="CHEBI:15378"/>
        <dbReference type="ChEBI" id="CHEBI:30616"/>
        <dbReference type="ChEBI" id="CHEBI:43474"/>
        <dbReference type="ChEBI" id="CHEBI:456216"/>
        <dbReference type="EC" id="3.6.4.13"/>
    </reaction>
</comment>